<reference evidence="2 3" key="1">
    <citation type="submission" date="2017-11" db="EMBL/GenBank/DDBJ databases">
        <title>Draft genome sequence of environmental isolate Aeromonas cavernicola sp. nov. MDC 2508.</title>
        <authorList>
            <person name="Colston S.M."/>
            <person name="Navarro A."/>
            <person name="Martinez-Murcia A.J."/>
            <person name="Graf J."/>
        </authorList>
    </citation>
    <scope>NUCLEOTIDE SEQUENCE [LARGE SCALE GENOMIC DNA]</scope>
    <source>
        <strain evidence="2 3">MDC 2508</strain>
    </source>
</reference>
<evidence type="ECO:0000256" key="1">
    <source>
        <dbReference type="SAM" id="MobiDB-lite"/>
    </source>
</evidence>
<dbReference type="Proteomes" id="UP000235861">
    <property type="component" value="Unassembled WGS sequence"/>
</dbReference>
<feature type="region of interest" description="Disordered" evidence="1">
    <location>
        <begin position="1"/>
        <end position="20"/>
    </location>
</feature>
<proteinExistence type="predicted"/>
<dbReference type="OrthoDB" id="9762933at2"/>
<dbReference type="RefSeq" id="WP_100293309.1">
    <property type="nucleotide sequence ID" value="NZ_PGGC01000050.1"/>
</dbReference>
<name>A0A2H9U6U1_9GAMM</name>
<sequence>MSDARTAIVTRPFDPETTEQPFGKRWGGDVFMLTEAHLAALQAGKAIALDVMNEYLCFVVLEKQNNGQ</sequence>
<dbReference type="AlphaFoldDB" id="A0A2H9U6U1"/>
<keyword evidence="3" id="KW-1185">Reference proteome</keyword>
<gene>
    <name evidence="2" type="ORF">CUC53_06010</name>
</gene>
<comment type="caution">
    <text evidence="2">The sequence shown here is derived from an EMBL/GenBank/DDBJ whole genome shotgun (WGS) entry which is preliminary data.</text>
</comment>
<protein>
    <submittedName>
        <fullName evidence="2">Uncharacterized protein</fullName>
    </submittedName>
</protein>
<evidence type="ECO:0000313" key="3">
    <source>
        <dbReference type="Proteomes" id="UP000235861"/>
    </source>
</evidence>
<evidence type="ECO:0000313" key="2">
    <source>
        <dbReference type="EMBL" id="PJG59711.1"/>
    </source>
</evidence>
<accession>A0A2H9U6U1</accession>
<organism evidence="2 3">
    <name type="scientific">Aeromonas cavernicola</name>
    <dbReference type="NCBI Taxonomy" id="1006623"/>
    <lineage>
        <taxon>Bacteria</taxon>
        <taxon>Pseudomonadati</taxon>
        <taxon>Pseudomonadota</taxon>
        <taxon>Gammaproteobacteria</taxon>
        <taxon>Aeromonadales</taxon>
        <taxon>Aeromonadaceae</taxon>
        <taxon>Aeromonas</taxon>
    </lineage>
</organism>
<dbReference type="EMBL" id="PGGC01000050">
    <property type="protein sequence ID" value="PJG59711.1"/>
    <property type="molecule type" value="Genomic_DNA"/>
</dbReference>